<keyword evidence="1" id="KW-0479">Metal-binding</keyword>
<keyword evidence="4 5" id="KW-0238">DNA-binding</keyword>
<proteinExistence type="predicted"/>
<protein>
    <recommendedName>
        <fullName evidence="6">THAP-type domain-containing protein</fullName>
    </recommendedName>
</protein>
<accession>A0ABD3T6E9</accession>
<dbReference type="EMBL" id="JBJQND010000019">
    <property type="protein sequence ID" value="KAL3832223.1"/>
    <property type="molecule type" value="Genomic_DNA"/>
</dbReference>
<keyword evidence="2 5" id="KW-0863">Zinc-finger</keyword>
<dbReference type="GO" id="GO:0008270">
    <property type="term" value="F:zinc ion binding"/>
    <property type="evidence" value="ECO:0007669"/>
    <property type="project" value="UniProtKB-KW"/>
</dbReference>
<evidence type="ECO:0000256" key="1">
    <source>
        <dbReference type="ARBA" id="ARBA00022723"/>
    </source>
</evidence>
<feature type="domain" description="THAP-type" evidence="6">
    <location>
        <begin position="1"/>
        <end position="99"/>
    </location>
</feature>
<evidence type="ECO:0000256" key="2">
    <source>
        <dbReference type="ARBA" id="ARBA00022771"/>
    </source>
</evidence>
<comment type="caution">
    <text evidence="7">The sequence shown here is derived from an EMBL/GenBank/DDBJ whole genome shotgun (WGS) entry which is preliminary data.</text>
</comment>
<evidence type="ECO:0000256" key="3">
    <source>
        <dbReference type="ARBA" id="ARBA00022833"/>
    </source>
</evidence>
<evidence type="ECO:0000256" key="4">
    <source>
        <dbReference type="ARBA" id="ARBA00023125"/>
    </source>
</evidence>
<dbReference type="PROSITE" id="PS50950">
    <property type="entry name" value="ZF_THAP"/>
    <property type="match status" value="1"/>
</dbReference>
<evidence type="ECO:0000313" key="8">
    <source>
        <dbReference type="Proteomes" id="UP001634394"/>
    </source>
</evidence>
<name>A0ABD3T6E9_SINWO</name>
<dbReference type="Proteomes" id="UP001634394">
    <property type="component" value="Unassembled WGS sequence"/>
</dbReference>
<sequence length="147" mass="16789">MVLRCAWGTCNADERYPERLDGGCFIRFPTPKRDLEKVKRWIKACGRPHEQLNIARINQHKAVFSKHFVGVNGPSENYPDPIQADGSRTMPVRKLPVKRASSQQSETSHHKHKCLHLEEDFTTLNSPDMNCDLESGVSTQTEHACKY</sequence>
<keyword evidence="8" id="KW-1185">Reference proteome</keyword>
<evidence type="ECO:0000256" key="5">
    <source>
        <dbReference type="PROSITE-ProRule" id="PRU00309"/>
    </source>
</evidence>
<keyword evidence="3" id="KW-0862">Zinc</keyword>
<dbReference type="Pfam" id="PF05485">
    <property type="entry name" value="THAP"/>
    <property type="match status" value="1"/>
</dbReference>
<organism evidence="7 8">
    <name type="scientific">Sinanodonta woodiana</name>
    <name type="common">Chinese pond mussel</name>
    <name type="synonym">Anodonta woodiana</name>
    <dbReference type="NCBI Taxonomy" id="1069815"/>
    <lineage>
        <taxon>Eukaryota</taxon>
        <taxon>Metazoa</taxon>
        <taxon>Spiralia</taxon>
        <taxon>Lophotrochozoa</taxon>
        <taxon>Mollusca</taxon>
        <taxon>Bivalvia</taxon>
        <taxon>Autobranchia</taxon>
        <taxon>Heteroconchia</taxon>
        <taxon>Palaeoheterodonta</taxon>
        <taxon>Unionida</taxon>
        <taxon>Unionoidea</taxon>
        <taxon>Unionidae</taxon>
        <taxon>Unioninae</taxon>
        <taxon>Sinanodonta</taxon>
    </lineage>
</organism>
<dbReference type="InterPro" id="IPR006612">
    <property type="entry name" value="THAP_Znf"/>
</dbReference>
<dbReference type="AlphaFoldDB" id="A0ABD3T6E9"/>
<gene>
    <name evidence="7" type="ORF">ACJMK2_023883</name>
</gene>
<dbReference type="GO" id="GO:0003677">
    <property type="term" value="F:DNA binding"/>
    <property type="evidence" value="ECO:0007669"/>
    <property type="project" value="UniProtKB-UniRule"/>
</dbReference>
<evidence type="ECO:0000259" key="6">
    <source>
        <dbReference type="PROSITE" id="PS50950"/>
    </source>
</evidence>
<reference evidence="7 8" key="1">
    <citation type="submission" date="2024-11" db="EMBL/GenBank/DDBJ databases">
        <title>Chromosome-level genome assembly of the freshwater bivalve Anodonta woodiana.</title>
        <authorList>
            <person name="Chen X."/>
        </authorList>
    </citation>
    <scope>NUCLEOTIDE SEQUENCE [LARGE SCALE GENOMIC DNA]</scope>
    <source>
        <strain evidence="7">MN2024</strain>
        <tissue evidence="7">Gills</tissue>
    </source>
</reference>
<evidence type="ECO:0000313" key="7">
    <source>
        <dbReference type="EMBL" id="KAL3832223.1"/>
    </source>
</evidence>